<keyword evidence="1" id="KW-1133">Transmembrane helix</keyword>
<organism evidence="2 3">
    <name type="scientific">Vibrio campbellii</name>
    <dbReference type="NCBI Taxonomy" id="680"/>
    <lineage>
        <taxon>Bacteria</taxon>
        <taxon>Pseudomonadati</taxon>
        <taxon>Pseudomonadota</taxon>
        <taxon>Gammaproteobacteria</taxon>
        <taxon>Vibrionales</taxon>
        <taxon>Vibrionaceae</taxon>
        <taxon>Vibrio</taxon>
    </lineage>
</organism>
<evidence type="ECO:0000313" key="2">
    <source>
        <dbReference type="EMBL" id="UTZ28430.1"/>
    </source>
</evidence>
<sequence length="170" mass="19886">MFSWFNSIFAQPAQKAQLVAILMSAIVAVFVLLLNQWFTSRRAQKELYISKIEELYSAICEYELLSYDFMSLLFNGKVGEESTKEILNKTLASLQKIEMYTGLHFPEISFDREKYHGYVKELYQSFLKERSSYDSETGAFVDYTVVMGKMQKDTDEIKELAKNLMLRHKH</sequence>
<reference evidence="2" key="1">
    <citation type="submission" date="2020-03" db="EMBL/GenBank/DDBJ databases">
        <title>Five strains of Vibrio campbellii isolated from Mariana Trench.</title>
        <authorList>
            <person name="Liang J."/>
            <person name="Zhang X.-H."/>
        </authorList>
    </citation>
    <scope>NUCLEOTIDE SEQUENCE</scope>
    <source>
        <strain evidence="2">LJC014</strain>
    </source>
</reference>
<keyword evidence="1" id="KW-0812">Transmembrane</keyword>
<keyword evidence="1" id="KW-0472">Membrane</keyword>
<accession>A0AAE9N0V4</accession>
<dbReference type="AlphaFoldDB" id="A0AAE9N0V4"/>
<proteinExistence type="predicted"/>
<evidence type="ECO:0000313" key="3">
    <source>
        <dbReference type="Proteomes" id="UP001058687"/>
    </source>
</evidence>
<dbReference type="Proteomes" id="UP001058687">
    <property type="component" value="Chromosome 2"/>
</dbReference>
<dbReference type="EMBL" id="CP050468">
    <property type="protein sequence ID" value="UTZ28430.1"/>
    <property type="molecule type" value="Genomic_DNA"/>
</dbReference>
<evidence type="ECO:0000256" key="1">
    <source>
        <dbReference type="SAM" id="Phobius"/>
    </source>
</evidence>
<name>A0AAE9N0V4_9VIBR</name>
<feature type="transmembrane region" description="Helical" evidence="1">
    <location>
        <begin position="16"/>
        <end position="35"/>
    </location>
</feature>
<dbReference type="RefSeq" id="WP_255943419.1">
    <property type="nucleotide sequence ID" value="NZ_CP050468.1"/>
</dbReference>
<protein>
    <submittedName>
        <fullName evidence="2">Uncharacterized protein</fullName>
    </submittedName>
</protein>
<gene>
    <name evidence="2" type="ORF">HB761_17205</name>
</gene>